<dbReference type="Pfam" id="PF14326">
    <property type="entry name" value="DUF4384"/>
    <property type="match status" value="1"/>
</dbReference>
<feature type="transmembrane region" description="Helical" evidence="5">
    <location>
        <begin position="330"/>
        <end position="349"/>
    </location>
</feature>
<dbReference type="Pfam" id="PF00069">
    <property type="entry name" value="Pkinase"/>
    <property type="match status" value="1"/>
</dbReference>
<dbReference type="PROSITE" id="PS50011">
    <property type="entry name" value="PROTEIN_KINASE_DOM"/>
    <property type="match status" value="1"/>
</dbReference>
<dbReference type="RefSeq" id="WP_343793402.1">
    <property type="nucleotide sequence ID" value="NZ_BAAAEU010000025.1"/>
</dbReference>
<dbReference type="Proteomes" id="UP001501523">
    <property type="component" value="Unassembled WGS sequence"/>
</dbReference>
<protein>
    <recommendedName>
        <fullName evidence="6">Protein kinase domain-containing protein</fullName>
    </recommendedName>
</protein>
<sequence>MKPEDIERLAGRIADDAPLGAEASVSTERSGDRRLLGALRELEQLAQGFRRAQLAGAGHHASSAPALFRFGGLDVLEQLGEGAQGTVWRAYDPLLDQQVALKLRRLDSGDLAHRFLEEGRRLARLRHPNIVNVYGAAVHEGRTGLWTELVRGRSLSDLLAEGGPLPTEDVNAIGRDLCGALAFVHRHGLVHGDVKAGNVMRDAGGRIVLMDFGATQDAGDCGRAVLSGTVQYLAPEVLDGGAPTPASDIYALGVLLYHLLTARYPNEPVADEAPRVLAEHPPALPAGVPRPLAQAIDAALAIDPRQRPPSMIAFAQALNRSVPRARPRRIVGVSVAILLLAAGIFTAVWSSHRAAPAAWQTELALERIEHGASAALQSGATVHLGDHLQLHFRSSEPVWLYVLDDDGDGSAAVLFPTGEEGTTDPLAANVDYTLPASGPHALTWQISSAASGEELLMLASRSPQPELERLIAQWRHAHDSHAGKQRGALVLAPAPSEEALDSADLGEALAAAERSAGSNLRRWRFELPHAD</sequence>
<organism evidence="7 8">
    <name type="scientific">Dokdonella soli</name>
    <dbReference type="NCBI Taxonomy" id="529810"/>
    <lineage>
        <taxon>Bacteria</taxon>
        <taxon>Pseudomonadati</taxon>
        <taxon>Pseudomonadota</taxon>
        <taxon>Gammaproteobacteria</taxon>
        <taxon>Lysobacterales</taxon>
        <taxon>Rhodanobacteraceae</taxon>
        <taxon>Dokdonella</taxon>
    </lineage>
</organism>
<keyword evidence="1" id="KW-0808">Transferase</keyword>
<evidence type="ECO:0000259" key="6">
    <source>
        <dbReference type="PROSITE" id="PS50011"/>
    </source>
</evidence>
<keyword evidence="3" id="KW-0418">Kinase</keyword>
<proteinExistence type="predicted"/>
<keyword evidence="8" id="KW-1185">Reference proteome</keyword>
<evidence type="ECO:0000313" key="7">
    <source>
        <dbReference type="EMBL" id="GAA0722735.1"/>
    </source>
</evidence>
<feature type="domain" description="Protein kinase" evidence="6">
    <location>
        <begin position="73"/>
        <end position="319"/>
    </location>
</feature>
<dbReference type="PANTHER" id="PTHR43289">
    <property type="entry name" value="MITOGEN-ACTIVATED PROTEIN KINASE KINASE KINASE 20-RELATED"/>
    <property type="match status" value="1"/>
</dbReference>
<keyword evidence="2" id="KW-0547">Nucleotide-binding</keyword>
<evidence type="ECO:0000256" key="3">
    <source>
        <dbReference type="ARBA" id="ARBA00022777"/>
    </source>
</evidence>
<comment type="caution">
    <text evidence="7">The sequence shown here is derived from an EMBL/GenBank/DDBJ whole genome shotgun (WGS) entry which is preliminary data.</text>
</comment>
<keyword evidence="5" id="KW-0472">Membrane</keyword>
<keyword evidence="5" id="KW-1133">Transmembrane helix</keyword>
<evidence type="ECO:0000256" key="1">
    <source>
        <dbReference type="ARBA" id="ARBA00022679"/>
    </source>
</evidence>
<evidence type="ECO:0000256" key="2">
    <source>
        <dbReference type="ARBA" id="ARBA00022741"/>
    </source>
</evidence>
<dbReference type="SMART" id="SM00220">
    <property type="entry name" value="S_TKc"/>
    <property type="match status" value="1"/>
</dbReference>
<dbReference type="PANTHER" id="PTHR43289:SF6">
    <property type="entry name" value="SERINE_THREONINE-PROTEIN KINASE NEKL-3"/>
    <property type="match status" value="1"/>
</dbReference>
<dbReference type="InterPro" id="IPR000719">
    <property type="entry name" value="Prot_kinase_dom"/>
</dbReference>
<evidence type="ECO:0000256" key="4">
    <source>
        <dbReference type="ARBA" id="ARBA00022840"/>
    </source>
</evidence>
<accession>A0ABN1IWL6</accession>
<name>A0ABN1IWL6_9GAMM</name>
<keyword evidence="5" id="KW-0812">Transmembrane</keyword>
<keyword evidence="4" id="KW-0067">ATP-binding</keyword>
<evidence type="ECO:0000313" key="8">
    <source>
        <dbReference type="Proteomes" id="UP001501523"/>
    </source>
</evidence>
<dbReference type="SUPFAM" id="SSF56112">
    <property type="entry name" value="Protein kinase-like (PK-like)"/>
    <property type="match status" value="1"/>
</dbReference>
<dbReference type="InterPro" id="IPR011009">
    <property type="entry name" value="Kinase-like_dom_sf"/>
</dbReference>
<dbReference type="Gene3D" id="3.30.200.20">
    <property type="entry name" value="Phosphorylase Kinase, domain 1"/>
    <property type="match status" value="1"/>
</dbReference>
<gene>
    <name evidence="7" type="ORF">GCM10009105_34080</name>
</gene>
<dbReference type="EMBL" id="BAAAEU010000025">
    <property type="protein sequence ID" value="GAA0722735.1"/>
    <property type="molecule type" value="Genomic_DNA"/>
</dbReference>
<dbReference type="Gene3D" id="1.10.510.10">
    <property type="entry name" value="Transferase(Phosphotransferase) domain 1"/>
    <property type="match status" value="1"/>
</dbReference>
<dbReference type="CDD" id="cd14014">
    <property type="entry name" value="STKc_PknB_like"/>
    <property type="match status" value="1"/>
</dbReference>
<dbReference type="InterPro" id="IPR025493">
    <property type="entry name" value="DUF4384"/>
</dbReference>
<reference evidence="7 8" key="1">
    <citation type="journal article" date="2019" name="Int. J. Syst. Evol. Microbiol.">
        <title>The Global Catalogue of Microorganisms (GCM) 10K type strain sequencing project: providing services to taxonomists for standard genome sequencing and annotation.</title>
        <authorList>
            <consortium name="The Broad Institute Genomics Platform"/>
            <consortium name="The Broad Institute Genome Sequencing Center for Infectious Disease"/>
            <person name="Wu L."/>
            <person name="Ma J."/>
        </authorList>
    </citation>
    <scope>NUCLEOTIDE SEQUENCE [LARGE SCALE GENOMIC DNA]</scope>
    <source>
        <strain evidence="7 8">JCM 15421</strain>
    </source>
</reference>
<evidence type="ECO:0000256" key="5">
    <source>
        <dbReference type="SAM" id="Phobius"/>
    </source>
</evidence>